<dbReference type="EMBL" id="PQVG01000009">
    <property type="protein sequence ID" value="POY37221.1"/>
    <property type="molecule type" value="Genomic_DNA"/>
</dbReference>
<organism evidence="2 3">
    <name type="scientific">Flavobacterium alvei</name>
    <dbReference type="NCBI Taxonomy" id="2080416"/>
    <lineage>
        <taxon>Bacteria</taxon>
        <taxon>Pseudomonadati</taxon>
        <taxon>Bacteroidota</taxon>
        <taxon>Flavobacteriia</taxon>
        <taxon>Flavobacteriales</taxon>
        <taxon>Flavobacteriaceae</taxon>
        <taxon>Flavobacterium</taxon>
    </lineage>
</organism>
<dbReference type="InterPro" id="IPR025238">
    <property type="entry name" value="DUF4184"/>
</dbReference>
<evidence type="ECO:0000313" key="2">
    <source>
        <dbReference type="EMBL" id="POY37221.1"/>
    </source>
</evidence>
<feature type="transmembrane region" description="Helical" evidence="1">
    <location>
        <begin position="182"/>
        <end position="202"/>
    </location>
</feature>
<feature type="transmembrane region" description="Helical" evidence="1">
    <location>
        <begin position="104"/>
        <end position="124"/>
    </location>
</feature>
<feature type="transmembrane region" description="Helical" evidence="1">
    <location>
        <begin position="145"/>
        <end position="167"/>
    </location>
</feature>
<keyword evidence="3" id="KW-1185">Reference proteome</keyword>
<dbReference type="OrthoDB" id="8481923at2"/>
<gene>
    <name evidence="2" type="ORF">C3L50_14435</name>
</gene>
<keyword evidence="1" id="KW-0472">Membrane</keyword>
<proteinExistence type="predicted"/>
<keyword evidence="1" id="KW-1133">Transmembrane helix</keyword>
<dbReference type="Proteomes" id="UP000237310">
    <property type="component" value="Unassembled WGS sequence"/>
</dbReference>
<name>A0A2S5A3R9_9FLAO</name>
<dbReference type="AlphaFoldDB" id="A0A2S5A3R9"/>
<feature type="transmembrane region" description="Helical" evidence="1">
    <location>
        <begin position="209"/>
        <end position="230"/>
    </location>
</feature>
<reference evidence="2 3" key="1">
    <citation type="submission" date="2018-01" db="EMBL/GenBank/DDBJ databases">
        <authorList>
            <person name="Gaut B.S."/>
            <person name="Morton B.R."/>
            <person name="Clegg M.T."/>
            <person name="Duvall M.R."/>
        </authorList>
    </citation>
    <scope>NUCLEOTIDE SEQUENCE [LARGE SCALE GENOMIC DNA]</scope>
    <source>
        <strain evidence="2 3">HR-AY</strain>
    </source>
</reference>
<sequence length="236" mass="27350">MPFTFSHPAIVLPLLRNKNLSATGLIIGSMSPDFEYFIRMKVESNISHTFIGLLFFDLPIGFLVALLFHQIIKKNLIENLPPFFQNKLATLKNTKWVDYLKMNLFYVLISILIGTISHILWDAFTHQSGWFVQKMPFLSHQINNISLYKILQHLSSLIGMLFIFYYVHKLPVEKNTILKQYWKYWTLVFVLTFVFMSIRLGFGLSFNQIGNVVVSLISSIILAMTFAGNFKNNEVI</sequence>
<accession>A0A2S5A3R9</accession>
<dbReference type="Pfam" id="PF13803">
    <property type="entry name" value="DUF4184"/>
    <property type="match status" value="1"/>
</dbReference>
<evidence type="ECO:0000256" key="1">
    <source>
        <dbReference type="SAM" id="Phobius"/>
    </source>
</evidence>
<comment type="caution">
    <text evidence="2">The sequence shown here is derived from an EMBL/GenBank/DDBJ whole genome shotgun (WGS) entry which is preliminary data.</text>
</comment>
<evidence type="ECO:0000313" key="3">
    <source>
        <dbReference type="Proteomes" id="UP000237310"/>
    </source>
</evidence>
<protein>
    <submittedName>
        <fullName evidence="2">DUF4184 domain-containing protein</fullName>
    </submittedName>
</protein>
<keyword evidence="1" id="KW-0812">Transmembrane</keyword>
<feature type="transmembrane region" description="Helical" evidence="1">
    <location>
        <begin position="50"/>
        <end position="72"/>
    </location>
</feature>
<dbReference type="RefSeq" id="WP_103806894.1">
    <property type="nucleotide sequence ID" value="NZ_PQVG01000009.1"/>
</dbReference>